<dbReference type="InterPro" id="IPR050596">
    <property type="entry name" value="AspAT/PAT-like"/>
</dbReference>
<comment type="cofactor">
    <cofactor evidence="1 7">
        <name>pyridoxal 5'-phosphate</name>
        <dbReference type="ChEBI" id="CHEBI:597326"/>
    </cofactor>
</comment>
<dbReference type="GO" id="GO:0030170">
    <property type="term" value="F:pyridoxal phosphate binding"/>
    <property type="evidence" value="ECO:0007669"/>
    <property type="project" value="InterPro"/>
</dbReference>
<dbReference type="Gene3D" id="3.90.1150.10">
    <property type="entry name" value="Aspartate Aminotransferase, domain 1"/>
    <property type="match status" value="1"/>
</dbReference>
<evidence type="ECO:0000256" key="5">
    <source>
        <dbReference type="ARBA" id="ARBA00022679"/>
    </source>
</evidence>
<dbReference type="EMBL" id="CP007493">
    <property type="protein sequence ID" value="AJB42397.1"/>
    <property type="molecule type" value="Genomic_DNA"/>
</dbReference>
<evidence type="ECO:0000256" key="2">
    <source>
        <dbReference type="ARBA" id="ARBA00007441"/>
    </source>
</evidence>
<dbReference type="InterPro" id="IPR015421">
    <property type="entry name" value="PyrdxlP-dep_Trfase_major"/>
</dbReference>
<dbReference type="GO" id="GO:0008483">
    <property type="term" value="F:transaminase activity"/>
    <property type="evidence" value="ECO:0007669"/>
    <property type="project" value="UniProtKB-KW"/>
</dbReference>
<keyword evidence="4 7" id="KW-0032">Aminotransferase</keyword>
<feature type="domain" description="Aminotransferase class I/classII large" evidence="8">
    <location>
        <begin position="36"/>
        <end position="391"/>
    </location>
</feature>
<reference evidence="10" key="1">
    <citation type="book" date="2010" name="EXTREMOPHILES" publisher="0:0-0">
        <title>Complete genome sequences of ten hyperthermophilic archaea reveal their metabolic capabilities and possible ecological roles.</title>
        <editorList>
            <person name="?"/>
        </editorList>
        <authorList>
            <person name="Ravin N.V."/>
            <person name="Mardanov A.V."/>
            <person name="Bonch-Osmolovskaya E.A."/>
            <person name="Skryabin K.G."/>
        </authorList>
    </citation>
    <scope>NUCLEOTIDE SEQUENCE [LARGE SCALE GENOMIC DNA]</scope>
    <source>
        <strain evidence="10">1505</strain>
    </source>
</reference>
<dbReference type="Proteomes" id="UP000266720">
    <property type="component" value="Chromosome"/>
</dbReference>
<gene>
    <name evidence="9" type="ORF">TCARB_1351</name>
</gene>
<accession>A0A3G1A9I6</accession>
<dbReference type="Gene3D" id="3.40.640.10">
    <property type="entry name" value="Type I PLP-dependent aspartate aminotransferase-like (Major domain)"/>
    <property type="match status" value="1"/>
</dbReference>
<dbReference type="AlphaFoldDB" id="A0A3G1A9I6"/>
<evidence type="ECO:0000256" key="6">
    <source>
        <dbReference type="ARBA" id="ARBA00022898"/>
    </source>
</evidence>
<protein>
    <recommendedName>
        <fullName evidence="7">Aminotransferase</fullName>
        <ecNumber evidence="7">2.6.1.-</ecNumber>
    </recommendedName>
</protein>
<dbReference type="FunFam" id="3.40.640.10:FF:000033">
    <property type="entry name" value="Aspartate aminotransferase"/>
    <property type="match status" value="1"/>
</dbReference>
<dbReference type="PANTHER" id="PTHR46383:SF1">
    <property type="entry name" value="ASPARTATE AMINOTRANSFERASE"/>
    <property type="match status" value="1"/>
</dbReference>
<dbReference type="KEGG" id="tcb:TCARB_1351"/>
<evidence type="ECO:0000256" key="3">
    <source>
        <dbReference type="ARBA" id="ARBA00011738"/>
    </source>
</evidence>
<sequence length="397" mass="45112">MTPQAFRVSRASSQFGAEEAFVYLAKSLELKKKGVDVISFGIGQPDFQPPPHVLAEAKKAMDEGFNGYGPSLGMPELREKIADFVSQEYRTDVKPEEVAITVGAKSAIFIGMITLLEPGDEVIIPDPSYPLYESVARYIGAKPVFLRLHRDNNYKITFPEIEKLVTDKTKMIVLNYPENPVGTTIDRRDIEEIVDFASKKGIVILSDEIYDHFVYEKKHFSTLQTANWRETVYYVNGFSKTFAMTGWRLGYVITNKDLVSKLSVVANNIYSCPVTFEQIAAARALDYGLDWFKEILEGYKRRRDLIYQELLSIKGVRTVKPEGAFYIFPDFTQVIKEKGLKNERELVDRLLYEKGVVTLPGTAFPKDGGINHLRFSFAVPENAIREGIKRIKEWVES</sequence>
<keyword evidence="5 7" id="KW-0808">Transferase</keyword>
<evidence type="ECO:0000256" key="7">
    <source>
        <dbReference type="RuleBase" id="RU000481"/>
    </source>
</evidence>
<dbReference type="InterPro" id="IPR004839">
    <property type="entry name" value="Aminotransferase_I/II_large"/>
</dbReference>
<dbReference type="Pfam" id="PF00155">
    <property type="entry name" value="Aminotran_1_2"/>
    <property type="match status" value="1"/>
</dbReference>
<name>A0A3G1A9I6_9CREN</name>
<comment type="similarity">
    <text evidence="2 7">Belongs to the class-I pyridoxal-phosphate-dependent aminotransferase family.</text>
</comment>
<evidence type="ECO:0000256" key="4">
    <source>
        <dbReference type="ARBA" id="ARBA00022576"/>
    </source>
</evidence>
<organism evidence="9 10">
    <name type="scientific">Thermofilum adornatum 1505</name>
    <dbReference type="NCBI Taxonomy" id="697581"/>
    <lineage>
        <taxon>Archaea</taxon>
        <taxon>Thermoproteota</taxon>
        <taxon>Thermoprotei</taxon>
        <taxon>Thermofilales</taxon>
        <taxon>Thermofilaceae</taxon>
        <taxon>Thermofilum</taxon>
    </lineage>
</organism>
<dbReference type="STRING" id="697581.TCARB_1351"/>
<proteinExistence type="inferred from homology"/>
<comment type="subunit">
    <text evidence="3">Homodimer.</text>
</comment>
<dbReference type="GeneID" id="25406757"/>
<dbReference type="InterPro" id="IPR004838">
    <property type="entry name" value="NHTrfase_class1_PyrdxlP-BS"/>
</dbReference>
<evidence type="ECO:0000256" key="1">
    <source>
        <dbReference type="ARBA" id="ARBA00001933"/>
    </source>
</evidence>
<dbReference type="CDD" id="cd00609">
    <property type="entry name" value="AAT_like"/>
    <property type="match status" value="1"/>
</dbReference>
<dbReference type="SUPFAM" id="SSF53383">
    <property type="entry name" value="PLP-dependent transferases"/>
    <property type="match status" value="1"/>
</dbReference>
<evidence type="ECO:0000313" key="9">
    <source>
        <dbReference type="EMBL" id="AJB42397.1"/>
    </source>
</evidence>
<dbReference type="PANTHER" id="PTHR46383">
    <property type="entry name" value="ASPARTATE AMINOTRANSFERASE"/>
    <property type="match status" value="1"/>
</dbReference>
<dbReference type="PROSITE" id="PS00105">
    <property type="entry name" value="AA_TRANSFER_CLASS_1"/>
    <property type="match status" value="1"/>
</dbReference>
<dbReference type="GO" id="GO:0006520">
    <property type="term" value="P:amino acid metabolic process"/>
    <property type="evidence" value="ECO:0007669"/>
    <property type="project" value="InterPro"/>
</dbReference>
<keyword evidence="6" id="KW-0663">Pyridoxal phosphate</keyword>
<evidence type="ECO:0000259" key="8">
    <source>
        <dbReference type="Pfam" id="PF00155"/>
    </source>
</evidence>
<dbReference type="RefSeq" id="WP_052887043.1">
    <property type="nucleotide sequence ID" value="NZ_CP007493.1"/>
</dbReference>
<evidence type="ECO:0000313" key="10">
    <source>
        <dbReference type="Proteomes" id="UP000266720"/>
    </source>
</evidence>
<dbReference type="EC" id="2.6.1.-" evidence="7"/>
<dbReference type="InterPro" id="IPR015422">
    <property type="entry name" value="PyrdxlP-dep_Trfase_small"/>
</dbReference>
<dbReference type="InterPro" id="IPR015424">
    <property type="entry name" value="PyrdxlP-dep_Trfase"/>
</dbReference>